<sequence length="175" mass="19458">MDKSIARQIAEFSVGLKFEDLSEVVVHEVKRYMYDSIGCALGGYHTNDVNIIRDIYMGMGGKDEATILGFGDKLPAVNATLINSLMVRALDFNDIYWKDDPSHPSDIIPAAWAVGEMVNANMKDVIVAIVLAYEFEQRLCLFAKPGVRERKWHHATLTQFVSPIVAGKLLGLVVD</sequence>
<dbReference type="InterPro" id="IPR045336">
    <property type="entry name" value="MmgE_PrpD_N"/>
</dbReference>
<evidence type="ECO:0000256" key="1">
    <source>
        <dbReference type="ARBA" id="ARBA00006174"/>
    </source>
</evidence>
<accession>A0A382V547</accession>
<proteinExistence type="inferred from homology"/>
<dbReference type="InterPro" id="IPR042183">
    <property type="entry name" value="MmgE/PrpD_sf_1"/>
</dbReference>
<name>A0A382V547_9ZZZZ</name>
<feature type="non-terminal residue" evidence="3">
    <location>
        <position position="175"/>
    </location>
</feature>
<dbReference type="GO" id="GO:0016829">
    <property type="term" value="F:lyase activity"/>
    <property type="evidence" value="ECO:0007669"/>
    <property type="project" value="InterPro"/>
</dbReference>
<dbReference type="InterPro" id="IPR005656">
    <property type="entry name" value="MmgE_PrpD"/>
</dbReference>
<dbReference type="EMBL" id="UINC01149221">
    <property type="protein sequence ID" value="SVD41557.1"/>
    <property type="molecule type" value="Genomic_DNA"/>
</dbReference>
<dbReference type="AlphaFoldDB" id="A0A382V547"/>
<protein>
    <recommendedName>
        <fullName evidence="2">MmgE/PrpD N-terminal domain-containing protein</fullName>
    </recommendedName>
</protein>
<dbReference type="Gene3D" id="1.10.4100.10">
    <property type="entry name" value="2-methylcitrate dehydratase PrpD"/>
    <property type="match status" value="1"/>
</dbReference>
<dbReference type="InterPro" id="IPR036148">
    <property type="entry name" value="MmgE/PrpD_sf"/>
</dbReference>
<evidence type="ECO:0000313" key="3">
    <source>
        <dbReference type="EMBL" id="SVD41557.1"/>
    </source>
</evidence>
<evidence type="ECO:0000259" key="2">
    <source>
        <dbReference type="Pfam" id="PF03972"/>
    </source>
</evidence>
<dbReference type="Pfam" id="PF03972">
    <property type="entry name" value="MmgE_PrpD_N"/>
    <property type="match status" value="1"/>
</dbReference>
<dbReference type="PANTHER" id="PTHR16943">
    <property type="entry name" value="2-METHYLCITRATE DEHYDRATASE-RELATED"/>
    <property type="match status" value="1"/>
</dbReference>
<gene>
    <name evidence="3" type="ORF">METZ01_LOCUS394411</name>
</gene>
<feature type="domain" description="MmgE/PrpD N-terminal" evidence="2">
    <location>
        <begin position="7"/>
        <end position="172"/>
    </location>
</feature>
<dbReference type="SUPFAM" id="SSF103378">
    <property type="entry name" value="2-methylcitrate dehydratase PrpD"/>
    <property type="match status" value="1"/>
</dbReference>
<dbReference type="PANTHER" id="PTHR16943:SF8">
    <property type="entry name" value="2-METHYLCITRATE DEHYDRATASE"/>
    <property type="match status" value="1"/>
</dbReference>
<organism evidence="3">
    <name type="scientific">marine metagenome</name>
    <dbReference type="NCBI Taxonomy" id="408172"/>
    <lineage>
        <taxon>unclassified sequences</taxon>
        <taxon>metagenomes</taxon>
        <taxon>ecological metagenomes</taxon>
    </lineage>
</organism>
<comment type="similarity">
    <text evidence="1">Belongs to the PrpD family.</text>
</comment>
<reference evidence="3" key="1">
    <citation type="submission" date="2018-05" db="EMBL/GenBank/DDBJ databases">
        <authorList>
            <person name="Lanie J.A."/>
            <person name="Ng W.-L."/>
            <person name="Kazmierczak K.M."/>
            <person name="Andrzejewski T.M."/>
            <person name="Davidsen T.M."/>
            <person name="Wayne K.J."/>
            <person name="Tettelin H."/>
            <person name="Glass J.I."/>
            <person name="Rusch D."/>
            <person name="Podicherti R."/>
            <person name="Tsui H.-C.T."/>
            <person name="Winkler M.E."/>
        </authorList>
    </citation>
    <scope>NUCLEOTIDE SEQUENCE</scope>
</reference>